<evidence type="ECO:0000313" key="2">
    <source>
        <dbReference type="Proteomes" id="UP000294395"/>
    </source>
</evidence>
<name>A0A3S9AVZ1_ACIHA</name>
<gene>
    <name evidence="1" type="ORF">AHTJR_06910</name>
</gene>
<dbReference type="EMBL" id="CP038009">
    <property type="protein sequence ID" value="QBQ16011.1"/>
    <property type="molecule type" value="Genomic_DNA"/>
</dbReference>
<sequence length="62" mass="7694">MVLDHILNFDVIWFKLKFIKPLLLITYFFDLFNSFLLNCDKNKYMIFNRKNFKIIDKSDLVW</sequence>
<accession>A0A3S9AVZ1</accession>
<organism evidence="1 2">
    <name type="scientific">Acinetobacter haemolyticus</name>
    <dbReference type="NCBI Taxonomy" id="29430"/>
    <lineage>
        <taxon>Bacteria</taxon>
        <taxon>Pseudomonadati</taxon>
        <taxon>Pseudomonadota</taxon>
        <taxon>Gammaproteobacteria</taxon>
        <taxon>Moraxellales</taxon>
        <taxon>Moraxellaceae</taxon>
        <taxon>Acinetobacter</taxon>
    </lineage>
</organism>
<evidence type="ECO:0000313" key="1">
    <source>
        <dbReference type="EMBL" id="QBQ16011.1"/>
    </source>
</evidence>
<proteinExistence type="predicted"/>
<reference evidence="1 2" key="1">
    <citation type="submission" date="2019-03" db="EMBL/GenBank/DDBJ databases">
        <title>Complete genome sequence of two outbreak-associated Acinetobacter haemolyticus strains.</title>
        <authorList>
            <person name="Bai L."/>
            <person name="Zhang S.-C."/>
            <person name="Deng Y."/>
            <person name="Song C.-C."/>
            <person name="Kang G.-B."/>
            <person name="Dong Y."/>
            <person name="Wang Y."/>
            <person name="Gao F."/>
            <person name="Huang H."/>
        </authorList>
    </citation>
    <scope>NUCLEOTIDE SEQUENCE [LARGE SCALE GENOMIC DNA]</scope>
    <source>
        <strain evidence="1 2">TJR01</strain>
    </source>
</reference>
<dbReference type="Proteomes" id="UP000294395">
    <property type="component" value="Chromosome"/>
</dbReference>
<dbReference type="AlphaFoldDB" id="A0A3S9AVZ1"/>
<protein>
    <submittedName>
        <fullName evidence="1">Uncharacterized protein</fullName>
    </submittedName>
</protein>